<dbReference type="GO" id="GO:0005576">
    <property type="term" value="C:extracellular region"/>
    <property type="evidence" value="ECO:0007669"/>
    <property type="project" value="TreeGrafter"/>
</dbReference>
<dbReference type="AlphaFoldDB" id="R7RWU3"/>
<feature type="region of interest" description="Disordered" evidence="1">
    <location>
        <begin position="410"/>
        <end position="451"/>
    </location>
</feature>
<dbReference type="SUPFAM" id="SSF51445">
    <property type="entry name" value="(Trans)glycosidases"/>
    <property type="match status" value="1"/>
</dbReference>
<dbReference type="eggNOG" id="KOG2806">
    <property type="taxonomic scope" value="Eukaryota"/>
</dbReference>
<gene>
    <name evidence="3" type="ORF">STEHIDRAFT_69091</name>
</gene>
<dbReference type="GO" id="GO:0008061">
    <property type="term" value="F:chitin binding"/>
    <property type="evidence" value="ECO:0007669"/>
    <property type="project" value="InterPro"/>
</dbReference>
<evidence type="ECO:0000313" key="3">
    <source>
        <dbReference type="EMBL" id="EIM79794.1"/>
    </source>
</evidence>
<dbReference type="EMBL" id="JH687401">
    <property type="protein sequence ID" value="EIM79794.1"/>
    <property type="molecule type" value="Genomic_DNA"/>
</dbReference>
<dbReference type="Gene3D" id="3.30.1520.10">
    <property type="entry name" value="Phox-like domain"/>
    <property type="match status" value="1"/>
</dbReference>
<dbReference type="PROSITE" id="PS51910">
    <property type="entry name" value="GH18_2"/>
    <property type="match status" value="1"/>
</dbReference>
<reference evidence="4" key="1">
    <citation type="journal article" date="2012" name="Science">
        <title>The Paleozoic origin of enzymatic lignin decomposition reconstructed from 31 fungal genomes.</title>
        <authorList>
            <person name="Floudas D."/>
            <person name="Binder M."/>
            <person name="Riley R."/>
            <person name="Barry K."/>
            <person name="Blanchette R.A."/>
            <person name="Henrissat B."/>
            <person name="Martinez A.T."/>
            <person name="Otillar R."/>
            <person name="Spatafora J.W."/>
            <person name="Yadav J.S."/>
            <person name="Aerts A."/>
            <person name="Benoit I."/>
            <person name="Boyd A."/>
            <person name="Carlson A."/>
            <person name="Copeland A."/>
            <person name="Coutinho P.M."/>
            <person name="de Vries R.P."/>
            <person name="Ferreira P."/>
            <person name="Findley K."/>
            <person name="Foster B."/>
            <person name="Gaskell J."/>
            <person name="Glotzer D."/>
            <person name="Gorecki P."/>
            <person name="Heitman J."/>
            <person name="Hesse C."/>
            <person name="Hori C."/>
            <person name="Igarashi K."/>
            <person name="Jurgens J.A."/>
            <person name="Kallen N."/>
            <person name="Kersten P."/>
            <person name="Kohler A."/>
            <person name="Kuees U."/>
            <person name="Kumar T.K.A."/>
            <person name="Kuo A."/>
            <person name="LaButti K."/>
            <person name="Larrondo L.F."/>
            <person name="Lindquist E."/>
            <person name="Ling A."/>
            <person name="Lombard V."/>
            <person name="Lucas S."/>
            <person name="Lundell T."/>
            <person name="Martin R."/>
            <person name="McLaughlin D.J."/>
            <person name="Morgenstern I."/>
            <person name="Morin E."/>
            <person name="Murat C."/>
            <person name="Nagy L.G."/>
            <person name="Nolan M."/>
            <person name="Ohm R.A."/>
            <person name="Patyshakuliyeva A."/>
            <person name="Rokas A."/>
            <person name="Ruiz-Duenas F.J."/>
            <person name="Sabat G."/>
            <person name="Salamov A."/>
            <person name="Samejima M."/>
            <person name="Schmutz J."/>
            <person name="Slot J.C."/>
            <person name="St John F."/>
            <person name="Stenlid J."/>
            <person name="Sun H."/>
            <person name="Sun S."/>
            <person name="Syed K."/>
            <person name="Tsang A."/>
            <person name="Wiebenga A."/>
            <person name="Young D."/>
            <person name="Pisabarro A."/>
            <person name="Eastwood D.C."/>
            <person name="Martin F."/>
            <person name="Cullen D."/>
            <person name="Grigoriev I.V."/>
            <person name="Hibbett D.S."/>
        </authorList>
    </citation>
    <scope>NUCLEOTIDE SEQUENCE [LARGE SCALE GENOMIC DNA]</scope>
    <source>
        <strain evidence="4">FP-91666</strain>
    </source>
</reference>
<dbReference type="OrthoDB" id="73875at2759"/>
<evidence type="ECO:0000259" key="2">
    <source>
        <dbReference type="PROSITE" id="PS51910"/>
    </source>
</evidence>
<organism evidence="3 4">
    <name type="scientific">Stereum hirsutum (strain FP-91666)</name>
    <name type="common">White-rot fungus</name>
    <dbReference type="NCBI Taxonomy" id="721885"/>
    <lineage>
        <taxon>Eukaryota</taxon>
        <taxon>Fungi</taxon>
        <taxon>Dikarya</taxon>
        <taxon>Basidiomycota</taxon>
        <taxon>Agaricomycotina</taxon>
        <taxon>Agaricomycetes</taxon>
        <taxon>Russulales</taxon>
        <taxon>Stereaceae</taxon>
        <taxon>Stereum</taxon>
    </lineage>
</organism>
<dbReference type="Gene3D" id="3.10.50.10">
    <property type="match status" value="1"/>
</dbReference>
<dbReference type="InterPro" id="IPR050314">
    <property type="entry name" value="Glycosyl_Hydrlase_18"/>
</dbReference>
<dbReference type="PANTHER" id="PTHR11177">
    <property type="entry name" value="CHITINASE"/>
    <property type="match status" value="1"/>
</dbReference>
<name>R7RWU3_STEHR</name>
<dbReference type="OMA" id="REKRIVC"/>
<dbReference type="InterPro" id="IPR029070">
    <property type="entry name" value="Chitinase_insertion_sf"/>
</dbReference>
<dbReference type="KEGG" id="shs:STEHIDRAFT_69091"/>
<feature type="region of interest" description="Disordered" evidence="1">
    <location>
        <begin position="681"/>
        <end position="704"/>
    </location>
</feature>
<dbReference type="Proteomes" id="UP000053927">
    <property type="component" value="Unassembled WGS sequence"/>
</dbReference>
<dbReference type="InterPro" id="IPR001683">
    <property type="entry name" value="PX_dom"/>
</dbReference>
<dbReference type="GeneID" id="18806505"/>
<dbReference type="GO" id="GO:0005975">
    <property type="term" value="P:carbohydrate metabolic process"/>
    <property type="evidence" value="ECO:0007669"/>
    <property type="project" value="InterPro"/>
</dbReference>
<dbReference type="GO" id="GO:0035091">
    <property type="term" value="F:phosphatidylinositol binding"/>
    <property type="evidence" value="ECO:0007669"/>
    <property type="project" value="InterPro"/>
</dbReference>
<feature type="compositionally biased region" description="Basic and acidic residues" evidence="1">
    <location>
        <begin position="681"/>
        <end position="696"/>
    </location>
</feature>
<dbReference type="Gene3D" id="3.20.20.80">
    <property type="entry name" value="Glycosidases"/>
    <property type="match status" value="1"/>
</dbReference>
<dbReference type="RefSeq" id="XP_007311065.1">
    <property type="nucleotide sequence ID" value="XM_007311003.1"/>
</dbReference>
<keyword evidence="3" id="KW-0378">Hydrolase</keyword>
<keyword evidence="4" id="KW-1185">Reference proteome</keyword>
<dbReference type="GO" id="GO:0004568">
    <property type="term" value="F:chitinase activity"/>
    <property type="evidence" value="ECO:0007669"/>
    <property type="project" value="TreeGrafter"/>
</dbReference>
<dbReference type="SUPFAM" id="SSF64268">
    <property type="entry name" value="PX domain"/>
    <property type="match status" value="1"/>
</dbReference>
<dbReference type="Pfam" id="PF00787">
    <property type="entry name" value="PX"/>
    <property type="match status" value="1"/>
</dbReference>
<dbReference type="InterPro" id="IPR017853">
    <property type="entry name" value="GH"/>
</dbReference>
<dbReference type="InterPro" id="IPR011583">
    <property type="entry name" value="Chitinase_II/V-like_cat"/>
</dbReference>
<dbReference type="InterPro" id="IPR001223">
    <property type="entry name" value="Glyco_hydro18_cat"/>
</dbReference>
<feature type="compositionally biased region" description="Low complexity" evidence="1">
    <location>
        <begin position="410"/>
        <end position="419"/>
    </location>
</feature>
<feature type="domain" description="GH18" evidence="2">
    <location>
        <begin position="163"/>
        <end position="566"/>
    </location>
</feature>
<proteinExistence type="predicted"/>
<dbReference type="GO" id="GO:0006032">
    <property type="term" value="P:chitin catabolic process"/>
    <property type="evidence" value="ECO:0007669"/>
    <property type="project" value="TreeGrafter"/>
</dbReference>
<accession>R7RWU3</accession>
<sequence length="704" mass="75176">MSLSTVSIKSHTTASSPMPHVLYSVEVEGDGTELRFLALHSSFATRPPISLPPKRILVTTFIPSACVDDSLISERKAGLSAYLSYLVSSPEYRDLPSLREFLAVGDGQGTEGERPDERFDLEDALPSTMTRKKELELKAEMLKADANGAAKTGEGEAKREATFIAASYYPDTIAPENIDYSKFDILLYAFATPNSSSTLTWDSGSQALLQRLVSSANSSGAGTKIVLSAGSWSGSYWFSQAMSSSVNRTAFINALSSAVSTYGLSGIDIDWEYPNSTGAGNPFSSSDSANLLSFFTSLRSKLGASSAIISAAVTDLPWSGSDENPLTDVSSYAAQMTYVNIMNYDIFQSSSTPGPNAPLGDLCGTSSLPNYYAEAAFLQWTSAGMPASKVLLGLPLYGYVSDSTKTGLTGSLLPPSSSSAAQGNGDAKVAPRARNARPSHPTSGVNGLTGAKGVDGKVKAQDVDLTSWYGQQIPFTNIVSSGALVLGSDGAYGQDGGFTMAWDDCSDTPFLYDTSESTVVTYDDTYSLGDKAAYAKSQSMAGCFTWSMDQVRSCCFRLFSSILCANKLYVCRTGREKRIVCCVCRKCGPGPRPATAGSNFTVSFTVFSLSLTRTVSLSLLLCLANRPFLSLCPAFSCFQFRSLWLSFTCWSIRPPFGVFSHSPSASISTRRGCNLSSFKRHENASPKERKLVERATGRGTGPCA</sequence>
<protein>
    <submittedName>
        <fullName evidence="3">Glycoside hydrolase</fullName>
    </submittedName>
</protein>
<dbReference type="InterPro" id="IPR036871">
    <property type="entry name" value="PX_dom_sf"/>
</dbReference>
<evidence type="ECO:0000256" key="1">
    <source>
        <dbReference type="SAM" id="MobiDB-lite"/>
    </source>
</evidence>
<evidence type="ECO:0000313" key="4">
    <source>
        <dbReference type="Proteomes" id="UP000053927"/>
    </source>
</evidence>
<dbReference type="SMART" id="SM00636">
    <property type="entry name" value="Glyco_18"/>
    <property type="match status" value="1"/>
</dbReference>
<dbReference type="Pfam" id="PF00704">
    <property type="entry name" value="Glyco_hydro_18"/>
    <property type="match status" value="1"/>
</dbReference>
<dbReference type="PANTHER" id="PTHR11177:SF317">
    <property type="entry name" value="CHITINASE 12-RELATED"/>
    <property type="match status" value="1"/>
</dbReference>